<dbReference type="RefSeq" id="WP_200265687.1">
    <property type="nucleotide sequence ID" value="NZ_JAENHN010000002.1"/>
</dbReference>
<organism evidence="1 2">
    <name type="scientific">Clostridium yunnanense</name>
    <dbReference type="NCBI Taxonomy" id="2800325"/>
    <lineage>
        <taxon>Bacteria</taxon>
        <taxon>Bacillati</taxon>
        <taxon>Bacillota</taxon>
        <taxon>Clostridia</taxon>
        <taxon>Eubacteriales</taxon>
        <taxon>Clostridiaceae</taxon>
        <taxon>Clostridium</taxon>
    </lineage>
</organism>
<evidence type="ECO:0000313" key="1">
    <source>
        <dbReference type="EMBL" id="MBK1809137.1"/>
    </source>
</evidence>
<proteinExistence type="predicted"/>
<protein>
    <submittedName>
        <fullName evidence="1">Uncharacterized protein</fullName>
    </submittedName>
</protein>
<dbReference type="Proteomes" id="UP000596739">
    <property type="component" value="Unassembled WGS sequence"/>
</dbReference>
<dbReference type="EMBL" id="JAENHN010000002">
    <property type="protein sequence ID" value="MBK1809137.1"/>
    <property type="molecule type" value="Genomic_DNA"/>
</dbReference>
<reference evidence="2" key="1">
    <citation type="submission" date="2021-01" db="EMBL/GenBank/DDBJ databases">
        <title>Genome public.</title>
        <authorList>
            <person name="Liu C."/>
            <person name="Sun Q."/>
        </authorList>
    </citation>
    <scope>NUCLEOTIDE SEQUENCE [LARGE SCALE GENOMIC DNA]</scope>
    <source>
        <strain evidence="2">YIM B02505</strain>
    </source>
</reference>
<keyword evidence="2" id="KW-1185">Reference proteome</keyword>
<gene>
    <name evidence="1" type="ORF">JHL18_00545</name>
</gene>
<evidence type="ECO:0000313" key="2">
    <source>
        <dbReference type="Proteomes" id="UP000596739"/>
    </source>
</evidence>
<comment type="caution">
    <text evidence="1">The sequence shown here is derived from an EMBL/GenBank/DDBJ whole genome shotgun (WGS) entry which is preliminary data.</text>
</comment>
<accession>A0ABS1EID8</accession>
<name>A0ABS1EID8_9CLOT</name>
<sequence length="85" mass="10189">MLDVNSEGSAFDDYDFENGYINEEEEFEKNKDKYTALLFQIYDINIKNHNATFEECEETDILAYIDYLCYKIDYPDKQQEESEVK</sequence>